<reference evidence="2" key="1">
    <citation type="submission" date="2023-10" db="EMBL/GenBank/DDBJ databases">
        <title>Genome assembly of Pristionchus species.</title>
        <authorList>
            <person name="Yoshida K."/>
            <person name="Sommer R.J."/>
        </authorList>
    </citation>
    <scope>NUCLEOTIDE SEQUENCE</scope>
    <source>
        <strain evidence="2">RS5133</strain>
    </source>
</reference>
<keyword evidence="1" id="KW-0812">Transmembrane</keyword>
<evidence type="ECO:0000313" key="2">
    <source>
        <dbReference type="EMBL" id="GMT18504.1"/>
    </source>
</evidence>
<evidence type="ECO:0000313" key="3">
    <source>
        <dbReference type="Proteomes" id="UP001432322"/>
    </source>
</evidence>
<dbReference type="PANTHER" id="PTHR45830">
    <property type="entry name" value="SERPENTINE RECEPTOR, CLASS I"/>
    <property type="match status" value="1"/>
</dbReference>
<feature type="non-terminal residue" evidence="2">
    <location>
        <position position="84"/>
    </location>
</feature>
<protein>
    <submittedName>
        <fullName evidence="2">Uncharacterized protein</fullName>
    </submittedName>
</protein>
<proteinExistence type="predicted"/>
<name>A0AAV5VL54_9BILA</name>
<sequence>FQSPEMKSIVQSRGSRLIIFGHPGAPGIFAYEVYLVFGSIALILPSLLGPMAHARRIIKRREHRVSLQTQKAGDRIVKVFFLQV</sequence>
<accession>A0AAV5VL54</accession>
<evidence type="ECO:0000256" key="1">
    <source>
        <dbReference type="SAM" id="Phobius"/>
    </source>
</evidence>
<comment type="caution">
    <text evidence="2">The sequence shown here is derived from an EMBL/GenBank/DDBJ whole genome shotgun (WGS) entry which is preliminary data.</text>
</comment>
<dbReference type="Proteomes" id="UP001432322">
    <property type="component" value="Unassembled WGS sequence"/>
</dbReference>
<keyword evidence="1" id="KW-0472">Membrane</keyword>
<feature type="non-terminal residue" evidence="2">
    <location>
        <position position="1"/>
    </location>
</feature>
<keyword evidence="1" id="KW-1133">Transmembrane helix</keyword>
<gene>
    <name evidence="2" type="ORF">PFISCL1PPCAC_9801</name>
</gene>
<organism evidence="2 3">
    <name type="scientific">Pristionchus fissidentatus</name>
    <dbReference type="NCBI Taxonomy" id="1538716"/>
    <lineage>
        <taxon>Eukaryota</taxon>
        <taxon>Metazoa</taxon>
        <taxon>Ecdysozoa</taxon>
        <taxon>Nematoda</taxon>
        <taxon>Chromadorea</taxon>
        <taxon>Rhabditida</taxon>
        <taxon>Rhabditina</taxon>
        <taxon>Diplogasteromorpha</taxon>
        <taxon>Diplogasteroidea</taxon>
        <taxon>Neodiplogasteridae</taxon>
        <taxon>Pristionchus</taxon>
    </lineage>
</organism>
<dbReference type="AlphaFoldDB" id="A0AAV5VL54"/>
<keyword evidence="3" id="KW-1185">Reference proteome</keyword>
<dbReference type="PANTHER" id="PTHR45830:SF15">
    <property type="entry name" value="SERPENTINE RECEPTOR, CLASS I"/>
    <property type="match status" value="1"/>
</dbReference>
<dbReference type="EMBL" id="BTSY01000003">
    <property type="protein sequence ID" value="GMT18504.1"/>
    <property type="molecule type" value="Genomic_DNA"/>
</dbReference>
<feature type="transmembrane region" description="Helical" evidence="1">
    <location>
        <begin position="33"/>
        <end position="54"/>
    </location>
</feature>